<proteinExistence type="predicted"/>
<keyword evidence="3" id="KW-1185">Reference proteome</keyword>
<evidence type="ECO:0000256" key="1">
    <source>
        <dbReference type="SAM" id="Coils"/>
    </source>
</evidence>
<feature type="coiled-coil region" evidence="1">
    <location>
        <begin position="102"/>
        <end position="129"/>
    </location>
</feature>
<name>A0ABT7HBF4_9GAMM</name>
<organism evidence="2 3">
    <name type="scientific">Marinobacter albus</name>
    <dbReference type="NCBI Taxonomy" id="3030833"/>
    <lineage>
        <taxon>Bacteria</taxon>
        <taxon>Pseudomonadati</taxon>
        <taxon>Pseudomonadota</taxon>
        <taxon>Gammaproteobacteria</taxon>
        <taxon>Pseudomonadales</taxon>
        <taxon>Marinobacteraceae</taxon>
        <taxon>Marinobacter</taxon>
    </lineage>
</organism>
<reference evidence="2 3" key="1">
    <citation type="submission" date="2023-05" db="EMBL/GenBank/DDBJ databases">
        <title>Marinobacter albus sp. nov., a marine bacterium isolated from sand in a coastal intertidal zone of huludao.</title>
        <authorList>
            <person name="Deng T."/>
        </authorList>
    </citation>
    <scope>NUCLEOTIDE SEQUENCE [LARGE SCALE GENOMIC DNA]</scope>
    <source>
        <strain evidence="2 3">M216</strain>
    </source>
</reference>
<accession>A0ABT7HBF4</accession>
<comment type="caution">
    <text evidence="2">The sequence shown here is derived from an EMBL/GenBank/DDBJ whole genome shotgun (WGS) entry which is preliminary data.</text>
</comment>
<evidence type="ECO:0000313" key="3">
    <source>
        <dbReference type="Proteomes" id="UP001223547"/>
    </source>
</evidence>
<dbReference type="EMBL" id="JASSQD010000001">
    <property type="protein sequence ID" value="MDK9557711.1"/>
    <property type="molecule type" value="Genomic_DNA"/>
</dbReference>
<protein>
    <submittedName>
        <fullName evidence="2">AraC family transcriptional regulator</fullName>
    </submittedName>
</protein>
<evidence type="ECO:0000313" key="2">
    <source>
        <dbReference type="EMBL" id="MDK9557711.1"/>
    </source>
</evidence>
<gene>
    <name evidence="2" type="ORF">QQF73_08760</name>
</gene>
<keyword evidence="1" id="KW-0175">Coiled coil</keyword>
<sequence>MKSIDFTSTVTFFFLTLSNKSTLLEIPFRGFAFGDLDTVLAGYQVLRFLPACYKTMPVTTRAGGRNGFMFGKKPTKERRINAWRALLTGICSLTVLSPLASASTVDQEIDQLRAEISEHSARVFALEQELLHPADTRMAVFLTLGNREALDLDSVELFVDGQPVASHLYSQRERDSLEAGGIQQLFVGNLSNGEHELKAVVTARSAKDHFVRRETTHHFQKHPGNLRLQMSLEAEAPSYDPRVSFVEWK</sequence>
<dbReference type="RefSeq" id="WP_228743200.1">
    <property type="nucleotide sequence ID" value="NZ_JASSQD010000001.1"/>
</dbReference>
<dbReference type="Proteomes" id="UP001223547">
    <property type="component" value="Unassembled WGS sequence"/>
</dbReference>